<comment type="caution">
    <text evidence="5">The sequence shown here is derived from an EMBL/GenBank/DDBJ whole genome shotgun (WGS) entry which is preliminary data.</text>
</comment>
<dbReference type="InterPro" id="IPR036129">
    <property type="entry name" value="Glycerate_kinase_sf"/>
</dbReference>
<reference evidence="6" key="1">
    <citation type="submission" date="2018-08" db="EMBL/GenBank/DDBJ databases">
        <authorList>
            <person name="Grouzdev D.S."/>
            <person name="Krutkina M.S."/>
        </authorList>
    </citation>
    <scope>NUCLEOTIDE SEQUENCE [LARGE SCALE GENOMIC DNA]</scope>
    <source>
        <strain evidence="6">4-11</strain>
    </source>
</reference>
<dbReference type="InterPro" id="IPR018197">
    <property type="entry name" value="Glycerate_kinase_RE-like"/>
</dbReference>
<dbReference type="PANTHER" id="PTHR21599">
    <property type="entry name" value="GLYCERATE KINASE"/>
    <property type="match status" value="1"/>
</dbReference>
<evidence type="ECO:0000256" key="3">
    <source>
        <dbReference type="ARBA" id="ARBA00022777"/>
    </source>
</evidence>
<sequence length="377" mass="39461">MKNILLIPDSFKGTMSSEQICSIMNRAIKRHYPDTKVTSIPVADGGEGSVDAFLQALGGEKRNLTVQGPFGELMESFYGIIKDDTAVIEMASCAGLPLVGDELRPDKTTTYGVGQLMLDAAKNGCKHIIVGLGGSATNDGGCGVAAACGVVFKDKDDNAFVPTGGTMGRVASIDTSELDPALKQVTITTMCDIDNPFYGTNGAAYIFGPQKGADPEMVKVLDANLKSLAGVIQKDLDIDVQAIPGSGAAGGMGGGMAAFFSSTLQMGIETVLETVNFDSLLKDADLVLTGEGKIDGQSLRGKVVIGVSRRAKKAKVPVLAIVGDIGDDVDGAYDEGVTGIFSINRVAVEFKKAKGRAPEDMDKTIDNLMRFTKQMGL</sequence>
<keyword evidence="6" id="KW-1185">Reference proteome</keyword>
<comment type="similarity">
    <text evidence="1 4">Belongs to the glycerate kinase type-1 family.</text>
</comment>
<proteinExistence type="inferred from homology"/>
<reference evidence="5 6" key="2">
    <citation type="submission" date="2018-09" db="EMBL/GenBank/DDBJ databases">
        <title>Genome of Sphaerochaeta halotolerans strain 4-11.</title>
        <authorList>
            <person name="Nazina T.N."/>
            <person name="Sokolova D.S."/>
        </authorList>
    </citation>
    <scope>NUCLEOTIDE SEQUENCE [LARGE SCALE GENOMIC DNA]</scope>
    <source>
        <strain evidence="5 6">4-11</strain>
    </source>
</reference>
<dbReference type="InterPro" id="IPR018193">
    <property type="entry name" value="Glyc_kinase_flavodox-like_fold"/>
</dbReference>
<dbReference type="Gene3D" id="3.90.1510.10">
    <property type="entry name" value="Glycerate kinase, domain 2"/>
    <property type="match status" value="1"/>
</dbReference>
<accession>A0A372MJ88</accession>
<dbReference type="NCBIfam" id="TIGR00045">
    <property type="entry name" value="glycerate kinase"/>
    <property type="match status" value="1"/>
</dbReference>
<dbReference type="AlphaFoldDB" id="A0A372MJ88"/>
<dbReference type="PANTHER" id="PTHR21599:SF0">
    <property type="entry name" value="GLYCERATE KINASE"/>
    <property type="match status" value="1"/>
</dbReference>
<dbReference type="EMBL" id="QUWK01000002">
    <property type="protein sequence ID" value="RFU95867.1"/>
    <property type="molecule type" value="Genomic_DNA"/>
</dbReference>
<organism evidence="5 6">
    <name type="scientific">Sphaerochaeta halotolerans</name>
    <dbReference type="NCBI Taxonomy" id="2293840"/>
    <lineage>
        <taxon>Bacteria</taxon>
        <taxon>Pseudomonadati</taxon>
        <taxon>Spirochaetota</taxon>
        <taxon>Spirochaetia</taxon>
        <taxon>Spirochaetales</taxon>
        <taxon>Sphaerochaetaceae</taxon>
        <taxon>Sphaerochaeta</taxon>
    </lineage>
</organism>
<dbReference type="Pfam" id="PF02595">
    <property type="entry name" value="Gly_kinase"/>
    <property type="match status" value="1"/>
</dbReference>
<evidence type="ECO:0000313" key="5">
    <source>
        <dbReference type="EMBL" id="RFU95867.1"/>
    </source>
</evidence>
<dbReference type="GO" id="GO:0008887">
    <property type="term" value="F:glycerate kinase activity"/>
    <property type="evidence" value="ECO:0007669"/>
    <property type="project" value="UniProtKB-UniRule"/>
</dbReference>
<name>A0A372MJ88_9SPIR</name>
<evidence type="ECO:0000256" key="1">
    <source>
        <dbReference type="ARBA" id="ARBA00006284"/>
    </source>
</evidence>
<evidence type="ECO:0000313" key="6">
    <source>
        <dbReference type="Proteomes" id="UP000264002"/>
    </source>
</evidence>
<evidence type="ECO:0000256" key="2">
    <source>
        <dbReference type="ARBA" id="ARBA00022679"/>
    </source>
</evidence>
<dbReference type="InterPro" id="IPR004381">
    <property type="entry name" value="Glycerate_kinase"/>
</dbReference>
<dbReference type="SUPFAM" id="SSF110738">
    <property type="entry name" value="Glycerate kinase I"/>
    <property type="match status" value="1"/>
</dbReference>
<dbReference type="GO" id="GO:0031388">
    <property type="term" value="P:organic acid phosphorylation"/>
    <property type="evidence" value="ECO:0007669"/>
    <property type="project" value="UniProtKB-UniRule"/>
</dbReference>
<keyword evidence="2 4" id="KW-0808">Transferase</keyword>
<evidence type="ECO:0000256" key="4">
    <source>
        <dbReference type="PIRNR" id="PIRNR006078"/>
    </source>
</evidence>
<gene>
    <name evidence="5" type="ORF">DYP60_02355</name>
</gene>
<dbReference type="Proteomes" id="UP000264002">
    <property type="component" value="Unassembled WGS sequence"/>
</dbReference>
<dbReference type="RefSeq" id="WP_117329266.1">
    <property type="nucleotide sequence ID" value="NZ_QUWK01000002.1"/>
</dbReference>
<dbReference type="PIRSF" id="PIRSF006078">
    <property type="entry name" value="GlxK"/>
    <property type="match status" value="1"/>
</dbReference>
<dbReference type="Gene3D" id="3.40.50.10350">
    <property type="entry name" value="Glycerate kinase, domain 1"/>
    <property type="match status" value="1"/>
</dbReference>
<keyword evidence="3 4" id="KW-0418">Kinase</keyword>
<protein>
    <submittedName>
        <fullName evidence="5">Glycerate kinase</fullName>
    </submittedName>
</protein>